<protein>
    <submittedName>
        <fullName evidence="1">Uncharacterized protein</fullName>
    </submittedName>
</protein>
<feature type="non-terminal residue" evidence="1">
    <location>
        <position position="360"/>
    </location>
</feature>
<evidence type="ECO:0000313" key="2">
    <source>
        <dbReference type="Proteomes" id="UP001150603"/>
    </source>
</evidence>
<accession>A0ACC1J1X9</accession>
<dbReference type="EMBL" id="JANBPW010004724">
    <property type="protein sequence ID" value="KAJ1934258.1"/>
    <property type="molecule type" value="Genomic_DNA"/>
</dbReference>
<organism evidence="1 2">
    <name type="scientific">Linderina macrospora</name>
    <dbReference type="NCBI Taxonomy" id="4868"/>
    <lineage>
        <taxon>Eukaryota</taxon>
        <taxon>Fungi</taxon>
        <taxon>Fungi incertae sedis</taxon>
        <taxon>Zoopagomycota</taxon>
        <taxon>Kickxellomycotina</taxon>
        <taxon>Kickxellomycetes</taxon>
        <taxon>Kickxellales</taxon>
        <taxon>Kickxellaceae</taxon>
        <taxon>Linderina</taxon>
    </lineage>
</organism>
<name>A0ACC1J1X9_9FUNG</name>
<proteinExistence type="predicted"/>
<gene>
    <name evidence="1" type="ORF">FBU59_005757</name>
</gene>
<sequence length="360" mass="38523">MKVDDAAATATVDTAESIGRQPHAWRIDNVIDKCSNRLVSGPKKLAKLVTQRKDGKASTAYMGLRGESSNGQGSVSTGTTHFSSPGMDGDRIEHRRKWGHRRGMTGRKAKVHMQERRHGSSLGSAGLFMAASDNEDRHVGFGSSGASGSFELADYSTGGSTSTILHKRAVSGSGRWWGSVFQKHHHRRTCSASAASQRTGGTSQAAAAGGTAESGGFVRRRVQAVRRRVWDFIMPGGVNRFGTTDGHIYRESVGYLLAFAIASVAFIMWGTLVPKALCSTNQTFTADDVQARKFVSANGIVSDFTLSRTGFGQRMRGFVGYDVSTVFPMLGELAPATRAALPSKIQGLLSKCIASDEKAL</sequence>
<keyword evidence="2" id="KW-1185">Reference proteome</keyword>
<reference evidence="1" key="1">
    <citation type="submission" date="2022-07" db="EMBL/GenBank/DDBJ databases">
        <title>Phylogenomic reconstructions and comparative analyses of Kickxellomycotina fungi.</title>
        <authorList>
            <person name="Reynolds N.K."/>
            <person name="Stajich J.E."/>
            <person name="Barry K."/>
            <person name="Grigoriev I.V."/>
            <person name="Crous P."/>
            <person name="Smith M.E."/>
        </authorList>
    </citation>
    <scope>NUCLEOTIDE SEQUENCE</scope>
    <source>
        <strain evidence="1">NRRL 5244</strain>
    </source>
</reference>
<evidence type="ECO:0000313" key="1">
    <source>
        <dbReference type="EMBL" id="KAJ1934258.1"/>
    </source>
</evidence>
<dbReference type="Proteomes" id="UP001150603">
    <property type="component" value="Unassembled WGS sequence"/>
</dbReference>
<comment type="caution">
    <text evidence="1">The sequence shown here is derived from an EMBL/GenBank/DDBJ whole genome shotgun (WGS) entry which is preliminary data.</text>
</comment>